<dbReference type="SUPFAM" id="SSF55874">
    <property type="entry name" value="ATPase domain of HSP90 chaperone/DNA topoisomerase II/histidine kinase"/>
    <property type="match status" value="1"/>
</dbReference>
<evidence type="ECO:0000259" key="11">
    <source>
        <dbReference type="PROSITE" id="PS50110"/>
    </source>
</evidence>
<dbReference type="RefSeq" id="WP_155319139.1">
    <property type="nucleotide sequence ID" value="NZ_AP021874.1"/>
</dbReference>
<evidence type="ECO:0000256" key="4">
    <source>
        <dbReference type="ARBA" id="ARBA00022679"/>
    </source>
</evidence>
<evidence type="ECO:0000256" key="6">
    <source>
        <dbReference type="ARBA" id="ARBA00022777"/>
    </source>
</evidence>
<evidence type="ECO:0000256" key="1">
    <source>
        <dbReference type="ARBA" id="ARBA00000085"/>
    </source>
</evidence>
<dbReference type="EC" id="2.7.13.3" evidence="2"/>
<feature type="domain" description="PAS" evidence="12">
    <location>
        <begin position="186"/>
        <end position="256"/>
    </location>
</feature>
<dbReference type="CDD" id="cd00130">
    <property type="entry name" value="PAS"/>
    <property type="match status" value="1"/>
</dbReference>
<keyword evidence="8" id="KW-0902">Two-component regulatory system</keyword>
<proteinExistence type="predicted"/>
<evidence type="ECO:0000256" key="9">
    <source>
        <dbReference type="PROSITE-ProRule" id="PRU00169"/>
    </source>
</evidence>
<dbReference type="PANTHER" id="PTHR43065:SF42">
    <property type="entry name" value="TWO-COMPONENT SENSOR PPRA"/>
    <property type="match status" value="1"/>
</dbReference>
<reference evidence="13 14" key="1">
    <citation type="submission" date="2019-11" db="EMBL/GenBank/DDBJ databases">
        <title>Comparative genomics of hydrocarbon-degrading Desulfosarcina strains.</title>
        <authorList>
            <person name="Watanabe M."/>
            <person name="Kojima H."/>
            <person name="Fukui M."/>
        </authorList>
    </citation>
    <scope>NUCLEOTIDE SEQUENCE [LARGE SCALE GENOMIC DNA]</scope>
    <source>
        <strain evidence="13 14">PL12</strain>
    </source>
</reference>
<keyword evidence="7" id="KW-0067">ATP-binding</keyword>
<keyword evidence="14" id="KW-1185">Reference proteome</keyword>
<dbReference type="InterPro" id="IPR013767">
    <property type="entry name" value="PAS_fold"/>
</dbReference>
<dbReference type="SMART" id="SM00091">
    <property type="entry name" value="PAS"/>
    <property type="match status" value="1"/>
</dbReference>
<comment type="catalytic activity">
    <reaction evidence="1">
        <text>ATP + protein L-histidine = ADP + protein N-phospho-L-histidine.</text>
        <dbReference type="EC" id="2.7.13.3"/>
    </reaction>
</comment>
<feature type="modified residue" description="4-aspartylphosphate" evidence="9">
    <location>
        <position position="615"/>
    </location>
</feature>
<evidence type="ECO:0000256" key="2">
    <source>
        <dbReference type="ARBA" id="ARBA00012438"/>
    </source>
</evidence>
<sequence length="686" mass="75202">MAVDCSPDLFEALEMVALVHRQDGRFVLSGGIPRWFRKLCPDILTGSLPSPPEKQFPFLANFLVDAREFWESGRSGRIRSGVWIQAAPDGDEMALEASAMRLKASNILLIESCEYQYSEKQSLIQTGRLLALDLHQHQRKERFARNIREALEVQVRQRAQLLLQTNTRLKAEIAERESAEHSMRESERRFRTLFDNLFDAQLLMEADGSIRDVNRAACRLLSCSREQLCGRAVADLFAEHESGKILGVFSDAARDGIAYFNESVLRGDNQSFIPVEGGGVGLEMDGRRHVIFSLRDISYRKQLQSQLQQAQKMEAMGSLASGISHDFNNILSAIIGYTEIVRMDLSEGSLAVRNLDQVLAAGNRAKKLVQQILAFSRQADNVSKPVKISAVVSEALKLIRATLPASIHIQQRLESQSYVRCDPTQIHQICINLCTNAGHAMEEDGGVLEVRLTEATLDEKFVSGHPGMSPGPHLQLSVADTGKGIAKPLLCKIFDPFFTTKGFGKGTGMGLSVVHGIAAAIGGGVTVESQPGQGCCFHVFLPALTETVAESPLAEPVMKTGIERILFVDDEQFQVDLATQALGRLGYRVAARTSSLEALTLFNQDPDAFDLVITDLTMPQLAGKVLAEKIHAIRPDIPIILSSGFSTAISDDDARSMGFSAYLKKPLVMGELAIAVRNVLDGEKAG</sequence>
<feature type="domain" description="Response regulatory" evidence="11">
    <location>
        <begin position="564"/>
        <end position="680"/>
    </location>
</feature>
<dbReference type="InterPro" id="IPR036097">
    <property type="entry name" value="HisK_dim/P_sf"/>
</dbReference>
<evidence type="ECO:0000256" key="5">
    <source>
        <dbReference type="ARBA" id="ARBA00022741"/>
    </source>
</evidence>
<name>A0A5K7YY83_9BACT</name>
<dbReference type="SMART" id="SM00448">
    <property type="entry name" value="REC"/>
    <property type="match status" value="1"/>
</dbReference>
<evidence type="ECO:0000259" key="12">
    <source>
        <dbReference type="PROSITE" id="PS50112"/>
    </source>
</evidence>
<dbReference type="SUPFAM" id="SSF55785">
    <property type="entry name" value="PYP-like sensor domain (PAS domain)"/>
    <property type="match status" value="1"/>
</dbReference>
<dbReference type="InterPro" id="IPR011006">
    <property type="entry name" value="CheY-like_superfamily"/>
</dbReference>
<dbReference type="Gene3D" id="3.30.450.20">
    <property type="entry name" value="PAS domain"/>
    <property type="match status" value="1"/>
</dbReference>
<dbReference type="InterPro" id="IPR005467">
    <property type="entry name" value="His_kinase_dom"/>
</dbReference>
<evidence type="ECO:0000313" key="13">
    <source>
        <dbReference type="EMBL" id="BBO71274.1"/>
    </source>
</evidence>
<dbReference type="Pfam" id="PF00072">
    <property type="entry name" value="Response_reg"/>
    <property type="match status" value="1"/>
</dbReference>
<dbReference type="PANTHER" id="PTHR43065">
    <property type="entry name" value="SENSOR HISTIDINE KINASE"/>
    <property type="match status" value="1"/>
</dbReference>
<evidence type="ECO:0000313" key="14">
    <source>
        <dbReference type="Proteomes" id="UP000427906"/>
    </source>
</evidence>
<protein>
    <recommendedName>
        <fullName evidence="2">histidine kinase</fullName>
        <ecNumber evidence="2">2.7.13.3</ecNumber>
    </recommendedName>
</protein>
<dbReference type="EMBL" id="AP021874">
    <property type="protein sequence ID" value="BBO71274.1"/>
    <property type="molecule type" value="Genomic_DNA"/>
</dbReference>
<dbReference type="SUPFAM" id="SSF47384">
    <property type="entry name" value="Homodimeric domain of signal transducing histidine kinase"/>
    <property type="match status" value="1"/>
</dbReference>
<dbReference type="GO" id="GO:0006355">
    <property type="term" value="P:regulation of DNA-templated transcription"/>
    <property type="evidence" value="ECO:0007669"/>
    <property type="project" value="InterPro"/>
</dbReference>
<dbReference type="InterPro" id="IPR003594">
    <property type="entry name" value="HATPase_dom"/>
</dbReference>
<dbReference type="PROSITE" id="PS50110">
    <property type="entry name" value="RESPONSE_REGULATORY"/>
    <property type="match status" value="1"/>
</dbReference>
<dbReference type="InterPro" id="IPR001789">
    <property type="entry name" value="Sig_transdc_resp-reg_receiver"/>
</dbReference>
<dbReference type="Gene3D" id="3.30.565.10">
    <property type="entry name" value="Histidine kinase-like ATPase, C-terminal domain"/>
    <property type="match status" value="1"/>
</dbReference>
<evidence type="ECO:0000259" key="10">
    <source>
        <dbReference type="PROSITE" id="PS50109"/>
    </source>
</evidence>
<organism evidence="13 14">
    <name type="scientific">Desulfosarcina alkanivorans</name>
    <dbReference type="NCBI Taxonomy" id="571177"/>
    <lineage>
        <taxon>Bacteria</taxon>
        <taxon>Pseudomonadati</taxon>
        <taxon>Thermodesulfobacteriota</taxon>
        <taxon>Desulfobacteria</taxon>
        <taxon>Desulfobacterales</taxon>
        <taxon>Desulfosarcinaceae</taxon>
        <taxon>Desulfosarcina</taxon>
    </lineage>
</organism>
<evidence type="ECO:0000256" key="3">
    <source>
        <dbReference type="ARBA" id="ARBA00022553"/>
    </source>
</evidence>
<feature type="domain" description="Histidine kinase" evidence="10">
    <location>
        <begin position="322"/>
        <end position="545"/>
    </location>
</feature>
<dbReference type="Gene3D" id="3.40.50.2300">
    <property type="match status" value="1"/>
</dbReference>
<dbReference type="InterPro" id="IPR035965">
    <property type="entry name" value="PAS-like_dom_sf"/>
</dbReference>
<evidence type="ECO:0000256" key="8">
    <source>
        <dbReference type="ARBA" id="ARBA00023012"/>
    </source>
</evidence>
<gene>
    <name evidence="13" type="ORF">DSCA_52040</name>
</gene>
<dbReference type="CDD" id="cd00156">
    <property type="entry name" value="REC"/>
    <property type="match status" value="1"/>
</dbReference>
<dbReference type="KEGG" id="dalk:DSCA_52040"/>
<dbReference type="Proteomes" id="UP000427906">
    <property type="component" value="Chromosome"/>
</dbReference>
<dbReference type="NCBIfam" id="TIGR00229">
    <property type="entry name" value="sensory_box"/>
    <property type="match status" value="1"/>
</dbReference>
<dbReference type="SUPFAM" id="SSF52172">
    <property type="entry name" value="CheY-like"/>
    <property type="match status" value="1"/>
</dbReference>
<dbReference type="Pfam" id="PF00989">
    <property type="entry name" value="PAS"/>
    <property type="match status" value="1"/>
</dbReference>
<keyword evidence="6" id="KW-0418">Kinase</keyword>
<dbReference type="PRINTS" id="PR00344">
    <property type="entry name" value="BCTRLSENSOR"/>
</dbReference>
<dbReference type="InterPro" id="IPR004358">
    <property type="entry name" value="Sig_transdc_His_kin-like_C"/>
</dbReference>
<dbReference type="InterPro" id="IPR003661">
    <property type="entry name" value="HisK_dim/P_dom"/>
</dbReference>
<keyword evidence="3 9" id="KW-0597">Phosphoprotein</keyword>
<dbReference type="PROSITE" id="PS50112">
    <property type="entry name" value="PAS"/>
    <property type="match status" value="1"/>
</dbReference>
<dbReference type="CDD" id="cd00082">
    <property type="entry name" value="HisKA"/>
    <property type="match status" value="1"/>
</dbReference>
<dbReference type="AlphaFoldDB" id="A0A5K7YY83"/>
<accession>A0A5K7YY83</accession>
<dbReference type="Pfam" id="PF02518">
    <property type="entry name" value="HATPase_c"/>
    <property type="match status" value="1"/>
</dbReference>
<dbReference type="InterPro" id="IPR036890">
    <property type="entry name" value="HATPase_C_sf"/>
</dbReference>
<dbReference type="GO" id="GO:0005524">
    <property type="term" value="F:ATP binding"/>
    <property type="evidence" value="ECO:0007669"/>
    <property type="project" value="UniProtKB-KW"/>
</dbReference>
<dbReference type="InterPro" id="IPR000014">
    <property type="entry name" value="PAS"/>
</dbReference>
<dbReference type="OrthoDB" id="5413377at2"/>
<dbReference type="SMART" id="SM00387">
    <property type="entry name" value="HATPase_c"/>
    <property type="match status" value="1"/>
</dbReference>
<dbReference type="GO" id="GO:0000155">
    <property type="term" value="F:phosphorelay sensor kinase activity"/>
    <property type="evidence" value="ECO:0007669"/>
    <property type="project" value="InterPro"/>
</dbReference>
<keyword evidence="5" id="KW-0547">Nucleotide-binding</keyword>
<keyword evidence="4" id="KW-0808">Transferase</keyword>
<dbReference type="PROSITE" id="PS50109">
    <property type="entry name" value="HIS_KIN"/>
    <property type="match status" value="1"/>
</dbReference>
<evidence type="ECO:0000256" key="7">
    <source>
        <dbReference type="ARBA" id="ARBA00022840"/>
    </source>
</evidence>
<dbReference type="SMART" id="SM00388">
    <property type="entry name" value="HisKA"/>
    <property type="match status" value="1"/>
</dbReference>
<dbReference type="Gene3D" id="1.10.287.130">
    <property type="match status" value="1"/>
</dbReference>
<dbReference type="Pfam" id="PF00512">
    <property type="entry name" value="HisKA"/>
    <property type="match status" value="1"/>
</dbReference>